<evidence type="ECO:0000313" key="2">
    <source>
        <dbReference type="EMBL" id="CAK5263710.1"/>
    </source>
</evidence>
<gene>
    <name evidence="2" type="ORF">MYCIT1_LOCUS3289</name>
</gene>
<organism evidence="2 3">
    <name type="scientific">Mycena citricolor</name>
    <dbReference type="NCBI Taxonomy" id="2018698"/>
    <lineage>
        <taxon>Eukaryota</taxon>
        <taxon>Fungi</taxon>
        <taxon>Dikarya</taxon>
        <taxon>Basidiomycota</taxon>
        <taxon>Agaricomycotina</taxon>
        <taxon>Agaricomycetes</taxon>
        <taxon>Agaricomycetidae</taxon>
        <taxon>Agaricales</taxon>
        <taxon>Marasmiineae</taxon>
        <taxon>Mycenaceae</taxon>
        <taxon>Mycena</taxon>
    </lineage>
</organism>
<dbReference type="AlphaFoldDB" id="A0AAD2JVB1"/>
<feature type="compositionally biased region" description="Basic residues" evidence="1">
    <location>
        <begin position="82"/>
        <end position="92"/>
    </location>
</feature>
<name>A0AAD2JVB1_9AGAR</name>
<protein>
    <submittedName>
        <fullName evidence="2">Uncharacterized protein</fullName>
    </submittedName>
</protein>
<feature type="region of interest" description="Disordered" evidence="1">
    <location>
        <begin position="73"/>
        <end position="92"/>
    </location>
</feature>
<keyword evidence="3" id="KW-1185">Reference proteome</keyword>
<proteinExistence type="predicted"/>
<evidence type="ECO:0000313" key="3">
    <source>
        <dbReference type="Proteomes" id="UP001295794"/>
    </source>
</evidence>
<reference evidence="2" key="1">
    <citation type="submission" date="2023-11" db="EMBL/GenBank/DDBJ databases">
        <authorList>
            <person name="De Vega J J."/>
            <person name="De Vega J J."/>
        </authorList>
    </citation>
    <scope>NUCLEOTIDE SEQUENCE</scope>
</reference>
<accession>A0AAD2JVB1</accession>
<comment type="caution">
    <text evidence="2">The sequence shown here is derived from an EMBL/GenBank/DDBJ whole genome shotgun (WGS) entry which is preliminary data.</text>
</comment>
<feature type="non-terminal residue" evidence="2">
    <location>
        <position position="1"/>
    </location>
</feature>
<dbReference type="Proteomes" id="UP001295794">
    <property type="component" value="Unassembled WGS sequence"/>
</dbReference>
<evidence type="ECO:0000256" key="1">
    <source>
        <dbReference type="SAM" id="MobiDB-lite"/>
    </source>
</evidence>
<feature type="non-terminal residue" evidence="2">
    <location>
        <position position="92"/>
    </location>
</feature>
<sequence length="92" mass="10122">VRFSDILSVSATLKCRVANPATRPHVKCAGVSHCSRRAVSGTKLADRHSLICCYVSMIRGSCCQKLQALKVEPRETPDSRSHVGRWGRNSRA</sequence>
<dbReference type="EMBL" id="CAVNYO010000044">
    <property type="protein sequence ID" value="CAK5263710.1"/>
    <property type="molecule type" value="Genomic_DNA"/>
</dbReference>